<dbReference type="AlphaFoldDB" id="A0A183SCD3"/>
<proteinExistence type="predicted"/>
<reference evidence="3" key="1">
    <citation type="submission" date="2016-06" db="UniProtKB">
        <authorList>
            <consortium name="WormBaseParasite"/>
        </authorList>
    </citation>
    <scope>IDENTIFICATION</scope>
</reference>
<evidence type="ECO:0000313" key="1">
    <source>
        <dbReference type="EMBL" id="VDL88266.1"/>
    </source>
</evidence>
<dbReference type="Proteomes" id="UP000275846">
    <property type="component" value="Unassembled WGS sequence"/>
</dbReference>
<dbReference type="EMBL" id="UYSU01008750">
    <property type="protein sequence ID" value="VDL88266.1"/>
    <property type="molecule type" value="Genomic_DNA"/>
</dbReference>
<organism evidence="3">
    <name type="scientific">Schistocephalus solidus</name>
    <name type="common">Tapeworm</name>
    <dbReference type="NCBI Taxonomy" id="70667"/>
    <lineage>
        <taxon>Eukaryota</taxon>
        <taxon>Metazoa</taxon>
        <taxon>Spiralia</taxon>
        <taxon>Lophotrochozoa</taxon>
        <taxon>Platyhelminthes</taxon>
        <taxon>Cestoda</taxon>
        <taxon>Eucestoda</taxon>
        <taxon>Diphyllobothriidea</taxon>
        <taxon>Diphyllobothriidae</taxon>
        <taxon>Schistocephalus</taxon>
    </lineage>
</organism>
<protein>
    <submittedName>
        <fullName evidence="3">Ovule protein</fullName>
    </submittedName>
</protein>
<evidence type="ECO:0000313" key="2">
    <source>
        <dbReference type="Proteomes" id="UP000275846"/>
    </source>
</evidence>
<sequence length="121" mass="13678">MADEDDSYYYLSAITPRPDNLSPVKSLSTTPICTLSTEGHLSSQFSVFHCPPPTSHFSCPPLLTTNLSHPLLHRRMLRLHRLRSNLPNLPSILSLRLEFDGVGEYDSFSTVYCWRSSHTSN</sequence>
<gene>
    <name evidence="1" type="ORF">SSLN_LOCUS1881</name>
</gene>
<name>A0A183SCD3_SCHSO</name>
<evidence type="ECO:0000313" key="3">
    <source>
        <dbReference type="WBParaSite" id="SSLN_0000194901-mRNA-1"/>
    </source>
</evidence>
<reference evidence="1 2" key="2">
    <citation type="submission" date="2018-11" db="EMBL/GenBank/DDBJ databases">
        <authorList>
            <consortium name="Pathogen Informatics"/>
        </authorList>
    </citation>
    <scope>NUCLEOTIDE SEQUENCE [LARGE SCALE GENOMIC DNA]</scope>
    <source>
        <strain evidence="1 2">NST_G2</strain>
    </source>
</reference>
<keyword evidence="2" id="KW-1185">Reference proteome</keyword>
<dbReference type="WBParaSite" id="SSLN_0000194901-mRNA-1">
    <property type="protein sequence ID" value="SSLN_0000194901-mRNA-1"/>
    <property type="gene ID" value="SSLN_0000194901"/>
</dbReference>
<accession>A0A183SCD3</accession>